<evidence type="ECO:0000256" key="1">
    <source>
        <dbReference type="ARBA" id="ARBA00004370"/>
    </source>
</evidence>
<comment type="subcellular location">
    <subcellularLocation>
        <location evidence="1">Membrane</location>
    </subcellularLocation>
</comment>
<evidence type="ECO:0000313" key="13">
    <source>
        <dbReference type="Proteomes" id="UP000608594"/>
    </source>
</evidence>
<keyword evidence="6 9" id="KW-0472">Membrane</keyword>
<keyword evidence="4 8" id="KW-0479">Metal-binding</keyword>
<dbReference type="GO" id="GO:0042773">
    <property type="term" value="P:ATP synthesis coupled electron transport"/>
    <property type="evidence" value="ECO:0007669"/>
    <property type="project" value="TreeGrafter"/>
</dbReference>
<dbReference type="EMBL" id="JACOQL010000004">
    <property type="protein sequence ID" value="MBC9247512.1"/>
    <property type="molecule type" value="Genomic_DNA"/>
</dbReference>
<evidence type="ECO:0000256" key="7">
    <source>
        <dbReference type="ARBA" id="ARBA00047816"/>
    </source>
</evidence>
<dbReference type="GO" id="GO:0004129">
    <property type="term" value="F:cytochrome-c oxidase activity"/>
    <property type="evidence" value="ECO:0007669"/>
    <property type="project" value="UniProtKB-EC"/>
</dbReference>
<dbReference type="Pfam" id="PF00034">
    <property type="entry name" value="Cytochrom_C"/>
    <property type="match status" value="1"/>
</dbReference>
<accession>A0A926GIC4</accession>
<evidence type="ECO:0000256" key="2">
    <source>
        <dbReference type="ARBA" id="ARBA00007866"/>
    </source>
</evidence>
<evidence type="ECO:0000259" key="10">
    <source>
        <dbReference type="PROSITE" id="PS50857"/>
    </source>
</evidence>
<dbReference type="GO" id="GO:0016020">
    <property type="term" value="C:membrane"/>
    <property type="evidence" value="ECO:0007669"/>
    <property type="project" value="UniProtKB-SubCell"/>
</dbReference>
<evidence type="ECO:0000256" key="5">
    <source>
        <dbReference type="ARBA" id="ARBA00023004"/>
    </source>
</evidence>
<comment type="caution">
    <text evidence="12">The sequence shown here is derived from an EMBL/GenBank/DDBJ whole genome shotgun (WGS) entry which is preliminary data.</text>
</comment>
<evidence type="ECO:0000256" key="8">
    <source>
        <dbReference type="PROSITE-ProRule" id="PRU00433"/>
    </source>
</evidence>
<dbReference type="AlphaFoldDB" id="A0A926GIC4"/>
<gene>
    <name evidence="12" type="ORF">H4P12_12520</name>
</gene>
<dbReference type="Pfam" id="PF00116">
    <property type="entry name" value="COX2"/>
    <property type="match status" value="1"/>
</dbReference>
<dbReference type="PANTHER" id="PTHR22888">
    <property type="entry name" value="CYTOCHROME C OXIDASE, SUBUNIT II"/>
    <property type="match status" value="1"/>
</dbReference>
<feature type="domain" description="Cytochrome c" evidence="11">
    <location>
        <begin position="237"/>
        <end position="329"/>
    </location>
</feature>
<dbReference type="InterPro" id="IPR045187">
    <property type="entry name" value="CcO_II"/>
</dbReference>
<dbReference type="InterPro" id="IPR008972">
    <property type="entry name" value="Cupredoxin"/>
</dbReference>
<dbReference type="SUPFAM" id="SSF49503">
    <property type="entry name" value="Cupredoxins"/>
    <property type="match status" value="1"/>
</dbReference>
<evidence type="ECO:0000256" key="9">
    <source>
        <dbReference type="SAM" id="Phobius"/>
    </source>
</evidence>
<dbReference type="PANTHER" id="PTHR22888:SF9">
    <property type="entry name" value="CYTOCHROME C OXIDASE SUBUNIT 2"/>
    <property type="match status" value="1"/>
</dbReference>
<dbReference type="InterPro" id="IPR002429">
    <property type="entry name" value="CcO_II-like_C"/>
</dbReference>
<keyword evidence="5 8" id="KW-0408">Iron</keyword>
<evidence type="ECO:0000256" key="3">
    <source>
        <dbReference type="ARBA" id="ARBA00022617"/>
    </source>
</evidence>
<keyword evidence="9" id="KW-0812">Transmembrane</keyword>
<feature type="domain" description="Cytochrome oxidase subunit II copper A binding" evidence="10">
    <location>
        <begin position="110"/>
        <end position="226"/>
    </location>
</feature>
<name>A0A926GIC4_9RHOB</name>
<keyword evidence="3 8" id="KW-0349">Heme</keyword>
<evidence type="ECO:0000256" key="4">
    <source>
        <dbReference type="ARBA" id="ARBA00022723"/>
    </source>
</evidence>
<dbReference type="SUPFAM" id="SSF46626">
    <property type="entry name" value="Cytochrome c"/>
    <property type="match status" value="1"/>
</dbReference>
<dbReference type="Proteomes" id="UP000608594">
    <property type="component" value="Unassembled WGS sequence"/>
</dbReference>
<feature type="transmembrane region" description="Helical" evidence="9">
    <location>
        <begin position="76"/>
        <end position="100"/>
    </location>
</feature>
<dbReference type="PROSITE" id="PS50857">
    <property type="entry name" value="COX2_CUA"/>
    <property type="match status" value="1"/>
</dbReference>
<dbReference type="GO" id="GO:0005507">
    <property type="term" value="F:copper ion binding"/>
    <property type="evidence" value="ECO:0007669"/>
    <property type="project" value="InterPro"/>
</dbReference>
<reference evidence="12" key="1">
    <citation type="submission" date="2020-08" db="EMBL/GenBank/DDBJ databases">
        <title>Paracoccus amoyensis sp. nov., isolated from the surface seawater at coast of Xiamen, Fujian.</title>
        <authorList>
            <person name="Lyu L."/>
        </authorList>
    </citation>
    <scope>NUCLEOTIDE SEQUENCE</scope>
    <source>
        <strain evidence="12">11-3</strain>
    </source>
</reference>
<keyword evidence="9" id="KW-1133">Transmembrane helix</keyword>
<comment type="catalytic activity">
    <reaction evidence="7">
        <text>4 Fe(II)-[cytochrome c] + O2 + 8 H(+)(in) = 4 Fe(III)-[cytochrome c] + 2 H2O + 4 H(+)(out)</text>
        <dbReference type="Rhea" id="RHEA:11436"/>
        <dbReference type="Rhea" id="RHEA-COMP:10350"/>
        <dbReference type="Rhea" id="RHEA-COMP:14399"/>
        <dbReference type="ChEBI" id="CHEBI:15377"/>
        <dbReference type="ChEBI" id="CHEBI:15378"/>
        <dbReference type="ChEBI" id="CHEBI:15379"/>
        <dbReference type="ChEBI" id="CHEBI:29033"/>
        <dbReference type="ChEBI" id="CHEBI:29034"/>
        <dbReference type="EC" id="7.1.1.9"/>
    </reaction>
</comment>
<keyword evidence="13" id="KW-1185">Reference proteome</keyword>
<organism evidence="12 13">
    <name type="scientific">Paracoccus amoyensis</name>
    <dbReference type="NCBI Taxonomy" id="2760093"/>
    <lineage>
        <taxon>Bacteria</taxon>
        <taxon>Pseudomonadati</taxon>
        <taxon>Pseudomonadota</taxon>
        <taxon>Alphaproteobacteria</taxon>
        <taxon>Rhodobacterales</taxon>
        <taxon>Paracoccaceae</taxon>
        <taxon>Paracoccus</taxon>
    </lineage>
</organism>
<comment type="similarity">
    <text evidence="2">Belongs to the cytochrome c oxidase subunit 2 family.</text>
</comment>
<dbReference type="PROSITE" id="PS51007">
    <property type="entry name" value="CYTC"/>
    <property type="match status" value="1"/>
</dbReference>
<sequence length="329" mass="35655">MSPRFLRSPACLLLVLPLAACDGRQSVLNAAGQDSRQLLYLFIVMLAGAVVLWLGLNGLFLYVTRLRPQALKIHNVNWFLFGAGVLFPSVVIGALLAWGLSIMPAQRAAGDGLRIAVHAEEWWWRVEYWPKGATTPIVSANEIRFPAGSRSELHLSADTYIHSLWIPALGGKMDMIPGRTTVLTLHPDLEGFYRGQCAELCGASHALMAFQAVVMAPDDFARWLKDQAASAPPPTSPAATRGEALFRDEGCGACHTVRGTEFVGAVGPDLTHFASRGTLGAGNWQPTAENLMAWIAHADDLKPDVAMPAYDWLDPDQLADLAAYLKGLT</sequence>
<evidence type="ECO:0000256" key="6">
    <source>
        <dbReference type="ARBA" id="ARBA00023136"/>
    </source>
</evidence>
<feature type="transmembrane region" description="Helical" evidence="9">
    <location>
        <begin position="40"/>
        <end position="64"/>
    </location>
</feature>
<dbReference type="GO" id="GO:0020037">
    <property type="term" value="F:heme binding"/>
    <property type="evidence" value="ECO:0007669"/>
    <property type="project" value="InterPro"/>
</dbReference>
<proteinExistence type="inferred from homology"/>
<dbReference type="Gene3D" id="2.60.40.420">
    <property type="entry name" value="Cupredoxins - blue copper proteins"/>
    <property type="match status" value="1"/>
</dbReference>
<dbReference type="InterPro" id="IPR036909">
    <property type="entry name" value="Cyt_c-like_dom_sf"/>
</dbReference>
<dbReference type="InterPro" id="IPR009056">
    <property type="entry name" value="Cyt_c-like_dom"/>
</dbReference>
<evidence type="ECO:0000259" key="11">
    <source>
        <dbReference type="PROSITE" id="PS51007"/>
    </source>
</evidence>
<protein>
    <submittedName>
        <fullName evidence="12">Cytochrome c oxidase subunit II</fullName>
    </submittedName>
</protein>
<evidence type="ECO:0000313" key="12">
    <source>
        <dbReference type="EMBL" id="MBC9247512.1"/>
    </source>
</evidence>